<keyword evidence="2" id="KW-1208">Phospholipid metabolism</keyword>
<dbReference type="SUPFAM" id="SSF56112">
    <property type="entry name" value="Protein kinase-like (PK-like)"/>
    <property type="match status" value="1"/>
</dbReference>
<reference evidence="6" key="2">
    <citation type="submission" date="2021-01" db="UniProtKB">
        <authorList>
            <consortium name="EnsemblMetazoa"/>
        </authorList>
    </citation>
    <scope>IDENTIFICATION</scope>
</reference>
<evidence type="ECO:0000256" key="1">
    <source>
        <dbReference type="ARBA" id="ARBA00023209"/>
    </source>
</evidence>
<keyword evidence="1" id="KW-0594">Phospholipid biosynthesis</keyword>
<dbReference type="PANTHER" id="PTHR22603:SF66">
    <property type="entry name" value="ETHANOLAMINE KINASE"/>
    <property type="match status" value="1"/>
</dbReference>
<dbReference type="RefSeq" id="XP_030844945.1">
    <property type="nucleotide sequence ID" value="XM_030989085.1"/>
</dbReference>
<evidence type="ECO:0000313" key="7">
    <source>
        <dbReference type="Proteomes" id="UP000007110"/>
    </source>
</evidence>
<dbReference type="Proteomes" id="UP000007110">
    <property type="component" value="Unassembled WGS sequence"/>
</dbReference>
<dbReference type="AlphaFoldDB" id="A0A7M7P1U5"/>
<dbReference type="FunCoup" id="A0A7M7P1U5">
    <property type="interactions" value="2075"/>
</dbReference>
<dbReference type="GO" id="GO:0006646">
    <property type="term" value="P:phosphatidylethanolamine biosynthetic process"/>
    <property type="evidence" value="ECO:0000318"/>
    <property type="project" value="GO_Central"/>
</dbReference>
<dbReference type="EC" id="2.7.1.82" evidence="5"/>
<accession>A0A7M7P1U5</accession>
<organism evidence="6 7">
    <name type="scientific">Strongylocentrotus purpuratus</name>
    <name type="common">Purple sea urchin</name>
    <dbReference type="NCBI Taxonomy" id="7668"/>
    <lineage>
        <taxon>Eukaryota</taxon>
        <taxon>Metazoa</taxon>
        <taxon>Echinodermata</taxon>
        <taxon>Eleutherozoa</taxon>
        <taxon>Echinozoa</taxon>
        <taxon>Echinoidea</taxon>
        <taxon>Euechinoidea</taxon>
        <taxon>Echinacea</taxon>
        <taxon>Camarodonta</taxon>
        <taxon>Echinidea</taxon>
        <taxon>Strongylocentrotidae</taxon>
        <taxon>Strongylocentrotus</taxon>
    </lineage>
</organism>
<dbReference type="EnsemblMetazoa" id="XM_030989085">
    <property type="protein sequence ID" value="XP_030844945"/>
    <property type="gene ID" value="LOC578881"/>
</dbReference>
<keyword evidence="1" id="KW-0444">Lipid biosynthesis</keyword>
<dbReference type="OrthoDB" id="10267235at2759"/>
<dbReference type="Gene3D" id="3.90.1200.10">
    <property type="match status" value="1"/>
</dbReference>
<keyword evidence="1" id="KW-0443">Lipid metabolism</keyword>
<evidence type="ECO:0000313" key="6">
    <source>
        <dbReference type="EnsemblMetazoa" id="XP_030844945"/>
    </source>
</evidence>
<comment type="similarity">
    <text evidence="4">Belongs to the choline/ethanolamine kinase family.</text>
</comment>
<dbReference type="KEGG" id="spu:578881"/>
<dbReference type="GeneID" id="578881"/>
<evidence type="ECO:0000256" key="3">
    <source>
        <dbReference type="ARBA" id="ARBA00037883"/>
    </source>
</evidence>
<dbReference type="CDD" id="cd05157">
    <property type="entry name" value="ETNK_euk"/>
    <property type="match status" value="1"/>
</dbReference>
<dbReference type="InParanoid" id="A0A7M7P1U5"/>
<protein>
    <recommendedName>
        <fullName evidence="5">ethanolamine kinase</fullName>
        <ecNumber evidence="5">2.7.1.82</ecNumber>
    </recommendedName>
</protein>
<evidence type="ECO:0000256" key="4">
    <source>
        <dbReference type="ARBA" id="ARBA00038211"/>
    </source>
</evidence>
<dbReference type="OMA" id="FALIPKY"/>
<comment type="pathway">
    <text evidence="3">Phospholipid metabolism; phosphatidylethanolamine biosynthesis; phosphatidylethanolamine from ethanolamine: step 1/3.</text>
</comment>
<proteinExistence type="inferred from homology"/>
<dbReference type="Pfam" id="PF01633">
    <property type="entry name" value="Choline_kinase"/>
    <property type="match status" value="1"/>
</dbReference>
<keyword evidence="7" id="KW-1185">Reference proteome</keyword>
<evidence type="ECO:0000256" key="5">
    <source>
        <dbReference type="ARBA" id="ARBA00038874"/>
    </source>
</evidence>
<name>A0A7M7P1U5_STRPU</name>
<evidence type="ECO:0000256" key="2">
    <source>
        <dbReference type="ARBA" id="ARBA00023264"/>
    </source>
</evidence>
<reference evidence="7" key="1">
    <citation type="submission" date="2015-02" db="EMBL/GenBank/DDBJ databases">
        <title>Genome sequencing for Strongylocentrotus purpuratus.</title>
        <authorList>
            <person name="Murali S."/>
            <person name="Liu Y."/>
            <person name="Vee V."/>
            <person name="English A."/>
            <person name="Wang M."/>
            <person name="Skinner E."/>
            <person name="Han Y."/>
            <person name="Muzny D.M."/>
            <person name="Worley K.C."/>
            <person name="Gibbs R.A."/>
        </authorList>
    </citation>
    <scope>NUCLEOTIDE SEQUENCE</scope>
</reference>
<sequence length="355" mass="41146">MTMSGDSDLPHLDMFVDEKNAEESVISIAKKVRPDWNDKDIKAKVFSGGISNKLLGCYLPPNKDDVLLSRIYGKKTELLVDRQREKDTFKILHKAGCGPKLHASFQNGICYDFVPGVTLDEKTVREEKIYKLVARELAGMHLIQTGDGTAPSAELFDKTRNFISLHPDHFEDPKKEEIFKTRIMSRSELNDEVKMLVSVLTSLDAPVVFSHNDLLLGNIIYNEEKNKVCFIDYEYAMYNYLPFDIANHFCEFPGIEEVNYDLYPSKEFQLQWIKEYLSARYSRLGENKVVTDREVERMYAVVNKFALASHFFWGVWAIVQAYHSTIDFDFLDYAIIRLDEYKRRKTEFLALPIPE</sequence>
<dbReference type="GO" id="GO:0005737">
    <property type="term" value="C:cytoplasm"/>
    <property type="evidence" value="ECO:0000318"/>
    <property type="project" value="GO_Central"/>
</dbReference>
<dbReference type="GO" id="GO:0004305">
    <property type="term" value="F:ethanolamine kinase activity"/>
    <property type="evidence" value="ECO:0000318"/>
    <property type="project" value="GO_Central"/>
</dbReference>
<dbReference type="PANTHER" id="PTHR22603">
    <property type="entry name" value="CHOLINE/ETHANOALAMINE KINASE"/>
    <property type="match status" value="1"/>
</dbReference>
<dbReference type="InterPro" id="IPR011009">
    <property type="entry name" value="Kinase-like_dom_sf"/>
</dbReference>
<dbReference type="Gene3D" id="3.30.200.20">
    <property type="entry name" value="Phosphorylase Kinase, domain 1"/>
    <property type="match status" value="1"/>
</dbReference>